<accession>A0A011W1I1</accession>
<reference evidence="1 2" key="1">
    <citation type="submission" date="2013-06" db="EMBL/GenBank/DDBJ databases">
        <title>Rumen cellulosomics: divergent fiber-degrading strategies revealed by comparative genome-wide analysis of six Ruminococcal strains.</title>
        <authorList>
            <person name="Dassa B."/>
            <person name="Borovok I."/>
            <person name="Lamed R."/>
            <person name="Flint H."/>
            <person name="Yeoman C.J."/>
            <person name="White B."/>
            <person name="Bayer E.A."/>
        </authorList>
    </citation>
    <scope>NUCLEOTIDE SEQUENCE [LARGE SCALE GENOMIC DNA]</scope>
    <source>
        <strain evidence="1 2">SY3</strain>
    </source>
</reference>
<protein>
    <submittedName>
        <fullName evidence="1">Uncharacterized protein</fullName>
    </submittedName>
</protein>
<proteinExistence type="predicted"/>
<gene>
    <name evidence="1" type="ORF">RASY3_02830</name>
</gene>
<dbReference type="EMBL" id="JEOB01000001">
    <property type="protein sequence ID" value="EXM40708.1"/>
    <property type="molecule type" value="Genomic_DNA"/>
</dbReference>
<comment type="caution">
    <text evidence="1">The sequence shown here is derived from an EMBL/GenBank/DDBJ whole genome shotgun (WGS) entry which is preliminary data.</text>
</comment>
<keyword evidence="2" id="KW-1185">Reference proteome</keyword>
<name>A0A011W1I1_RUMAL</name>
<dbReference type="AlphaFoldDB" id="A0A011W1I1"/>
<evidence type="ECO:0000313" key="1">
    <source>
        <dbReference type="EMBL" id="EXM40708.1"/>
    </source>
</evidence>
<dbReference type="OrthoDB" id="9808343at2"/>
<organism evidence="1 2">
    <name type="scientific">Ruminococcus albus SY3</name>
    <dbReference type="NCBI Taxonomy" id="1341156"/>
    <lineage>
        <taxon>Bacteria</taxon>
        <taxon>Bacillati</taxon>
        <taxon>Bacillota</taxon>
        <taxon>Clostridia</taxon>
        <taxon>Eubacteriales</taxon>
        <taxon>Oscillospiraceae</taxon>
        <taxon>Ruminococcus</taxon>
    </lineage>
</organism>
<evidence type="ECO:0000313" key="2">
    <source>
        <dbReference type="Proteomes" id="UP000021369"/>
    </source>
</evidence>
<dbReference type="Proteomes" id="UP000021369">
    <property type="component" value="Unassembled WGS sequence"/>
</dbReference>
<sequence>MKININIKHIGSDKNAVDKVLFYFDQIPSTVGELITIITEKCVNDHNERASKTEPEPMTEEYLRDMESVGRFTFGLDYNGNLQDRSDAIKNAFQCYEDGLFRIFLNDEELGSLSDSIKLCEDDDLTFIRLTMLSGRVW</sequence>
<dbReference type="PATRIC" id="fig|1341156.4.peg.290"/>